<proteinExistence type="inferred from homology"/>
<dbReference type="RefSeq" id="WP_073434491.1">
    <property type="nucleotide sequence ID" value="NZ_BJXU01000029.1"/>
</dbReference>
<protein>
    <submittedName>
        <fullName evidence="4 5">NAD(P)H dehydrogenase</fullName>
    </submittedName>
</protein>
<dbReference type="PANTHER" id="PTHR10204">
    <property type="entry name" value="NAD P H OXIDOREDUCTASE-RELATED"/>
    <property type="match status" value="1"/>
</dbReference>
<evidence type="ECO:0000313" key="7">
    <source>
        <dbReference type="Proteomes" id="UP000321726"/>
    </source>
</evidence>
<keyword evidence="7" id="KW-1185">Reference proteome</keyword>
<accession>A0A1M7E3W2</accession>
<evidence type="ECO:0000259" key="3">
    <source>
        <dbReference type="Pfam" id="PF02525"/>
    </source>
</evidence>
<dbReference type="Gene3D" id="3.40.50.360">
    <property type="match status" value="1"/>
</dbReference>
<evidence type="ECO:0000313" key="4">
    <source>
        <dbReference type="EMBL" id="GEN22854.1"/>
    </source>
</evidence>
<dbReference type="InterPro" id="IPR051545">
    <property type="entry name" value="NAD(P)H_dehydrogenase_qn"/>
</dbReference>
<dbReference type="InterPro" id="IPR003680">
    <property type="entry name" value="Flavodoxin_fold"/>
</dbReference>
<dbReference type="Proteomes" id="UP000321726">
    <property type="component" value="Unassembled WGS sequence"/>
</dbReference>
<dbReference type="PANTHER" id="PTHR10204:SF34">
    <property type="entry name" value="NAD(P)H DEHYDROGENASE [QUINONE] 1 ISOFORM 1"/>
    <property type="match status" value="1"/>
</dbReference>
<evidence type="ECO:0000313" key="6">
    <source>
        <dbReference type="Proteomes" id="UP000184123"/>
    </source>
</evidence>
<dbReference type="EMBL" id="BJXU01000029">
    <property type="protein sequence ID" value="GEN22854.1"/>
    <property type="molecule type" value="Genomic_DNA"/>
</dbReference>
<evidence type="ECO:0000313" key="5">
    <source>
        <dbReference type="EMBL" id="SHL86366.1"/>
    </source>
</evidence>
<reference evidence="5 6" key="1">
    <citation type="submission" date="2016-11" db="EMBL/GenBank/DDBJ databases">
        <authorList>
            <person name="Jaros S."/>
            <person name="Januszkiewicz K."/>
            <person name="Wedrychowicz H."/>
        </authorList>
    </citation>
    <scope>NUCLEOTIDE SEQUENCE [LARGE SCALE GENOMIC DNA]</scope>
    <source>
        <strain evidence="5 6">DSM 4740</strain>
    </source>
</reference>
<dbReference type="InterPro" id="IPR029039">
    <property type="entry name" value="Flavoprotein-like_sf"/>
</dbReference>
<dbReference type="OrthoDB" id="9798454at2"/>
<comment type="similarity">
    <text evidence="1">Belongs to the NAD(P)H dehydrogenase (quinone) family.</text>
</comment>
<evidence type="ECO:0000256" key="1">
    <source>
        <dbReference type="ARBA" id="ARBA00006252"/>
    </source>
</evidence>
<evidence type="ECO:0000256" key="2">
    <source>
        <dbReference type="ARBA" id="ARBA00023002"/>
    </source>
</evidence>
<name>A0A1M7E3W2_9GAMM</name>
<organism evidence="5 6">
    <name type="scientific">Halomonas cupida</name>
    <dbReference type="NCBI Taxonomy" id="44933"/>
    <lineage>
        <taxon>Bacteria</taxon>
        <taxon>Pseudomonadati</taxon>
        <taxon>Pseudomonadota</taxon>
        <taxon>Gammaproteobacteria</taxon>
        <taxon>Oceanospirillales</taxon>
        <taxon>Halomonadaceae</taxon>
        <taxon>Halomonas</taxon>
    </lineage>
</organism>
<dbReference type="EMBL" id="FRCA01000003">
    <property type="protein sequence ID" value="SHL86366.1"/>
    <property type="molecule type" value="Genomic_DNA"/>
</dbReference>
<dbReference type="GO" id="GO:0005829">
    <property type="term" value="C:cytosol"/>
    <property type="evidence" value="ECO:0007669"/>
    <property type="project" value="TreeGrafter"/>
</dbReference>
<keyword evidence="2" id="KW-0560">Oxidoreductase</keyword>
<dbReference type="Pfam" id="PF02525">
    <property type="entry name" value="Flavodoxin_2"/>
    <property type="match status" value="1"/>
</dbReference>
<dbReference type="Proteomes" id="UP000184123">
    <property type="component" value="Unassembled WGS sequence"/>
</dbReference>
<sequence>MNVLIVYCHPESMSFNAALKDIAVTTLTEQGHEVRVSDLYGEGFDPVEHPRHFETRHDNQRFLPLNEQRHAHDNDQLATDVTREIERLHWADLVILQFPLWWHAQPAMLKGWFDRVMVYGGLYSGSRRYDRGVLSGKRAISSVTAGSPLAAFGPWGRGGDISRLMYPTHCSLYYLGMEVLPPQLSFGVQGGGLSYQAEDAFQQHLANLKHAWRTRLGQLDDESPIPFSGWNDWDEDGVLTLQHPLRWR</sequence>
<dbReference type="STRING" id="44933.SAMN05660971_01606"/>
<dbReference type="AlphaFoldDB" id="A0A1M7E3W2"/>
<dbReference type="GO" id="GO:0003955">
    <property type="term" value="F:NAD(P)H dehydrogenase (quinone) activity"/>
    <property type="evidence" value="ECO:0007669"/>
    <property type="project" value="TreeGrafter"/>
</dbReference>
<dbReference type="SUPFAM" id="SSF52218">
    <property type="entry name" value="Flavoproteins"/>
    <property type="match status" value="1"/>
</dbReference>
<gene>
    <name evidence="4" type="ORF">HCU01_08030</name>
    <name evidence="5" type="ORF">SAMN05660971_01606</name>
</gene>
<reference evidence="4 7" key="2">
    <citation type="submission" date="2019-07" db="EMBL/GenBank/DDBJ databases">
        <title>Whole genome shotgun sequence of Halomonas cupida NBRC 102219.</title>
        <authorList>
            <person name="Hosoyama A."/>
            <person name="Uohara A."/>
            <person name="Ohji S."/>
            <person name="Ichikawa N."/>
        </authorList>
    </citation>
    <scope>NUCLEOTIDE SEQUENCE [LARGE SCALE GENOMIC DNA]</scope>
    <source>
        <strain evidence="4 7">NBRC 102219</strain>
    </source>
</reference>
<feature type="domain" description="Flavodoxin-like fold" evidence="3">
    <location>
        <begin position="1"/>
        <end position="208"/>
    </location>
</feature>